<dbReference type="AlphaFoldDB" id="A0A8S1B4G1"/>
<gene>
    <name evidence="2" type="ORF">APLA_LOCUS13719</name>
</gene>
<name>A0A8S1B4G1_ARCPL</name>
<feature type="transmembrane region" description="Helical" evidence="1">
    <location>
        <begin position="12"/>
        <end position="35"/>
    </location>
</feature>
<evidence type="ECO:0000313" key="3">
    <source>
        <dbReference type="Proteomes" id="UP000494106"/>
    </source>
</evidence>
<keyword evidence="1" id="KW-1133">Transmembrane helix</keyword>
<protein>
    <submittedName>
        <fullName evidence="2">Uncharacterized protein</fullName>
    </submittedName>
</protein>
<dbReference type="Proteomes" id="UP000494106">
    <property type="component" value="Unassembled WGS sequence"/>
</dbReference>
<proteinExistence type="predicted"/>
<evidence type="ECO:0000256" key="1">
    <source>
        <dbReference type="SAM" id="Phobius"/>
    </source>
</evidence>
<evidence type="ECO:0000313" key="2">
    <source>
        <dbReference type="EMBL" id="CAB3252800.1"/>
    </source>
</evidence>
<dbReference type="EMBL" id="CADEBC010000558">
    <property type="protein sequence ID" value="CAB3252800.1"/>
    <property type="molecule type" value="Genomic_DNA"/>
</dbReference>
<keyword evidence="1" id="KW-0812">Transmembrane</keyword>
<keyword evidence="1" id="KW-0472">Membrane</keyword>
<organism evidence="2 3">
    <name type="scientific">Arctia plantaginis</name>
    <name type="common">Wood tiger moth</name>
    <name type="synonym">Phalaena plantaginis</name>
    <dbReference type="NCBI Taxonomy" id="874455"/>
    <lineage>
        <taxon>Eukaryota</taxon>
        <taxon>Metazoa</taxon>
        <taxon>Ecdysozoa</taxon>
        <taxon>Arthropoda</taxon>
        <taxon>Hexapoda</taxon>
        <taxon>Insecta</taxon>
        <taxon>Pterygota</taxon>
        <taxon>Neoptera</taxon>
        <taxon>Endopterygota</taxon>
        <taxon>Lepidoptera</taxon>
        <taxon>Glossata</taxon>
        <taxon>Ditrysia</taxon>
        <taxon>Noctuoidea</taxon>
        <taxon>Erebidae</taxon>
        <taxon>Arctiinae</taxon>
        <taxon>Arctia</taxon>
    </lineage>
</organism>
<accession>A0A8S1B4G1</accession>
<dbReference type="OrthoDB" id="7477935at2759"/>
<keyword evidence="3" id="KW-1185">Reference proteome</keyword>
<reference evidence="2 3" key="1">
    <citation type="submission" date="2020-04" db="EMBL/GenBank/DDBJ databases">
        <authorList>
            <person name="Wallbank WR R."/>
            <person name="Pardo Diaz C."/>
            <person name="Kozak K."/>
            <person name="Martin S."/>
            <person name="Jiggins C."/>
            <person name="Moest M."/>
            <person name="Warren A I."/>
            <person name="Byers J.R.P. K."/>
            <person name="Montejo-Kovacevich G."/>
            <person name="Yen C E."/>
        </authorList>
    </citation>
    <scope>NUCLEOTIDE SEQUENCE [LARGE SCALE GENOMIC DNA]</scope>
</reference>
<comment type="caution">
    <text evidence="2">The sequence shown here is derived from an EMBL/GenBank/DDBJ whole genome shotgun (WGS) entry which is preliminary data.</text>
</comment>
<sequence>MIIKALNLNTILWLGGDLMCVFVVCIPLVLMEVAFNDLDEIKIILVDELLTYKEPEHNIMAWRMSYVCIRRMHATGVHGDGF</sequence>